<dbReference type="Proteomes" id="UP001500831">
    <property type="component" value="Unassembled WGS sequence"/>
</dbReference>
<evidence type="ECO:0000313" key="3">
    <source>
        <dbReference type="Proteomes" id="UP001500831"/>
    </source>
</evidence>
<accession>A0ABP6IT58</accession>
<gene>
    <name evidence="2" type="ORF">GCM10010517_75170</name>
</gene>
<reference evidence="3" key="1">
    <citation type="journal article" date="2019" name="Int. J. Syst. Evol. Microbiol.">
        <title>The Global Catalogue of Microorganisms (GCM) 10K type strain sequencing project: providing services to taxonomists for standard genome sequencing and annotation.</title>
        <authorList>
            <consortium name="The Broad Institute Genomics Platform"/>
            <consortium name="The Broad Institute Genome Sequencing Center for Infectious Disease"/>
            <person name="Wu L."/>
            <person name="Ma J."/>
        </authorList>
    </citation>
    <scope>NUCLEOTIDE SEQUENCE [LARGE SCALE GENOMIC DNA]</scope>
    <source>
        <strain evidence="3">JCM 6242</strain>
    </source>
</reference>
<evidence type="ECO:0008006" key="4">
    <source>
        <dbReference type="Google" id="ProtNLM"/>
    </source>
</evidence>
<proteinExistence type="predicted"/>
<sequence>MDSAHISQTYSVFRHTDRKNRPDRETCSRTPCGFAEHADANAARGIAARGHVVWRGRAASHVAGDVP</sequence>
<dbReference type="EMBL" id="BAAAVI010000096">
    <property type="protein sequence ID" value="GAA2908709.1"/>
    <property type="molecule type" value="Genomic_DNA"/>
</dbReference>
<organism evidence="2 3">
    <name type="scientific">Streptosporangium fragile</name>
    <dbReference type="NCBI Taxonomy" id="46186"/>
    <lineage>
        <taxon>Bacteria</taxon>
        <taxon>Bacillati</taxon>
        <taxon>Actinomycetota</taxon>
        <taxon>Actinomycetes</taxon>
        <taxon>Streptosporangiales</taxon>
        <taxon>Streptosporangiaceae</taxon>
        <taxon>Streptosporangium</taxon>
    </lineage>
</organism>
<protein>
    <recommendedName>
        <fullName evidence="4">Transposase</fullName>
    </recommendedName>
</protein>
<keyword evidence="3" id="KW-1185">Reference proteome</keyword>
<feature type="compositionally biased region" description="Polar residues" evidence="1">
    <location>
        <begin position="1"/>
        <end position="11"/>
    </location>
</feature>
<name>A0ABP6IT58_9ACTN</name>
<comment type="caution">
    <text evidence="2">The sequence shown here is derived from an EMBL/GenBank/DDBJ whole genome shotgun (WGS) entry which is preliminary data.</text>
</comment>
<evidence type="ECO:0000313" key="2">
    <source>
        <dbReference type="EMBL" id="GAA2908709.1"/>
    </source>
</evidence>
<evidence type="ECO:0000256" key="1">
    <source>
        <dbReference type="SAM" id="MobiDB-lite"/>
    </source>
</evidence>
<feature type="region of interest" description="Disordered" evidence="1">
    <location>
        <begin position="1"/>
        <end position="31"/>
    </location>
</feature>